<keyword evidence="2" id="KW-0378">Hydrolase</keyword>
<dbReference type="InterPro" id="IPR003736">
    <property type="entry name" value="PAAI_dom"/>
</dbReference>
<protein>
    <submittedName>
        <fullName evidence="4">Acyl-CoA thioesterase</fullName>
    </submittedName>
</protein>
<gene>
    <name evidence="4" type="ORF">SAMN04488047_11083</name>
</gene>
<accession>A0A1I5S7A5</accession>
<dbReference type="InterPro" id="IPR011973">
    <property type="entry name" value="PaaD"/>
</dbReference>
<dbReference type="RefSeq" id="WP_093422703.1">
    <property type="nucleotide sequence ID" value="NZ_FOXA01000010.1"/>
</dbReference>
<dbReference type="CDD" id="cd03443">
    <property type="entry name" value="PaaI_thioesterase"/>
    <property type="match status" value="1"/>
</dbReference>
<dbReference type="OrthoDB" id="32575at2"/>
<evidence type="ECO:0000259" key="3">
    <source>
        <dbReference type="Pfam" id="PF03061"/>
    </source>
</evidence>
<dbReference type="NCBIfam" id="TIGR00369">
    <property type="entry name" value="unchar_dom_1"/>
    <property type="match status" value="1"/>
</dbReference>
<sequence>MTPQEIAERSAQAMWANDKASRALGMELVEVAPGYAQMTMTIRRDMLNGQDIGHGGLIFTLADSTFAFACNTYNQKVVAQNCGVTFHAPAMEGDVLTATGTEVTRAGRSGLYDIFVKRADGTLVASFRGHSRTVPGTHFEAD</sequence>
<dbReference type="Proteomes" id="UP000199356">
    <property type="component" value="Unassembled WGS sequence"/>
</dbReference>
<dbReference type="GO" id="GO:0016289">
    <property type="term" value="F:acyl-CoA hydrolase activity"/>
    <property type="evidence" value="ECO:0007669"/>
    <property type="project" value="TreeGrafter"/>
</dbReference>
<evidence type="ECO:0000313" key="5">
    <source>
        <dbReference type="Proteomes" id="UP000199356"/>
    </source>
</evidence>
<dbReference type="InterPro" id="IPR029069">
    <property type="entry name" value="HotDog_dom_sf"/>
</dbReference>
<name>A0A1I5S7A5_9RHOB</name>
<dbReference type="EMBL" id="FOXA01000010">
    <property type="protein sequence ID" value="SFP66678.1"/>
    <property type="molecule type" value="Genomic_DNA"/>
</dbReference>
<reference evidence="4 5" key="1">
    <citation type="submission" date="2016-10" db="EMBL/GenBank/DDBJ databases">
        <authorList>
            <person name="de Groot N.N."/>
        </authorList>
    </citation>
    <scope>NUCLEOTIDE SEQUENCE [LARGE SCALE GENOMIC DNA]</scope>
    <source>
        <strain evidence="4 5">DSM 19547</strain>
    </source>
</reference>
<keyword evidence="5" id="KW-1185">Reference proteome</keyword>
<dbReference type="AlphaFoldDB" id="A0A1I5S7A5"/>
<dbReference type="InterPro" id="IPR052723">
    <property type="entry name" value="Acyl-CoA_thioesterase_PaaI"/>
</dbReference>
<dbReference type="InterPro" id="IPR006683">
    <property type="entry name" value="Thioestr_dom"/>
</dbReference>
<evidence type="ECO:0000256" key="1">
    <source>
        <dbReference type="ARBA" id="ARBA00008324"/>
    </source>
</evidence>
<evidence type="ECO:0000256" key="2">
    <source>
        <dbReference type="ARBA" id="ARBA00022801"/>
    </source>
</evidence>
<evidence type="ECO:0000313" key="4">
    <source>
        <dbReference type="EMBL" id="SFP66678.1"/>
    </source>
</evidence>
<dbReference type="STRING" id="441119.SAMN04488047_11083"/>
<dbReference type="PANTHER" id="PTHR42856:SF1">
    <property type="entry name" value="ACYL-COENZYME A THIOESTERASE PAAI"/>
    <property type="match status" value="1"/>
</dbReference>
<dbReference type="PANTHER" id="PTHR42856">
    <property type="entry name" value="ACYL-COENZYME A THIOESTERASE PAAI"/>
    <property type="match status" value="1"/>
</dbReference>
<dbReference type="Gene3D" id="3.10.129.10">
    <property type="entry name" value="Hotdog Thioesterase"/>
    <property type="match status" value="1"/>
</dbReference>
<dbReference type="Pfam" id="PF03061">
    <property type="entry name" value="4HBT"/>
    <property type="match status" value="1"/>
</dbReference>
<organism evidence="4 5">
    <name type="scientific">Tranquillimonas alkanivorans</name>
    <dbReference type="NCBI Taxonomy" id="441119"/>
    <lineage>
        <taxon>Bacteria</taxon>
        <taxon>Pseudomonadati</taxon>
        <taxon>Pseudomonadota</taxon>
        <taxon>Alphaproteobacteria</taxon>
        <taxon>Rhodobacterales</taxon>
        <taxon>Roseobacteraceae</taxon>
        <taxon>Tranquillimonas</taxon>
    </lineage>
</organism>
<comment type="similarity">
    <text evidence="1">Belongs to the thioesterase PaaI family.</text>
</comment>
<dbReference type="NCBIfam" id="TIGR02286">
    <property type="entry name" value="PaaD"/>
    <property type="match status" value="1"/>
</dbReference>
<proteinExistence type="inferred from homology"/>
<dbReference type="FunFam" id="3.10.129.10:FF:000022">
    <property type="entry name" value="Phenylacetic acid degradation protein"/>
    <property type="match status" value="1"/>
</dbReference>
<dbReference type="SUPFAM" id="SSF54637">
    <property type="entry name" value="Thioesterase/thiol ester dehydrase-isomerase"/>
    <property type="match status" value="1"/>
</dbReference>
<feature type="domain" description="Thioesterase" evidence="3">
    <location>
        <begin position="54"/>
        <end position="125"/>
    </location>
</feature>